<dbReference type="Proteomes" id="UP000095564">
    <property type="component" value="Unassembled WGS sequence"/>
</dbReference>
<keyword evidence="3" id="KW-0540">Nuclease</keyword>
<dbReference type="SMART" id="SM00507">
    <property type="entry name" value="HNHc"/>
    <property type="match status" value="1"/>
</dbReference>
<dbReference type="RefSeq" id="WP_055160388.1">
    <property type="nucleotide sequence ID" value="NZ_CZAU01000016.1"/>
</dbReference>
<evidence type="ECO:0000313" key="4">
    <source>
        <dbReference type="Proteomes" id="UP000095564"/>
    </source>
</evidence>
<dbReference type="OrthoDB" id="9779761at2"/>
<dbReference type="InterPro" id="IPR025938">
    <property type="entry name" value="RRXRR_dom"/>
</dbReference>
<evidence type="ECO:0000313" key="3">
    <source>
        <dbReference type="EMBL" id="CUP61683.1"/>
    </source>
</evidence>
<dbReference type="Pfam" id="PF14239">
    <property type="entry name" value="RRXRR"/>
    <property type="match status" value="1"/>
</dbReference>
<dbReference type="PANTHER" id="PTHR33877:SF2">
    <property type="entry name" value="OS07G0170200 PROTEIN"/>
    <property type="match status" value="1"/>
</dbReference>
<keyword evidence="3" id="KW-0255">Endonuclease</keyword>
<reference evidence="3 4" key="1">
    <citation type="submission" date="2015-09" db="EMBL/GenBank/DDBJ databases">
        <authorList>
            <consortium name="Pathogen Informatics"/>
        </authorList>
    </citation>
    <scope>NUCLEOTIDE SEQUENCE [LARGE SCALE GENOMIC DNA]</scope>
    <source>
        <strain evidence="3 4">2789STDY5834908</strain>
    </source>
</reference>
<evidence type="ECO:0000256" key="1">
    <source>
        <dbReference type="SAM" id="MobiDB-lite"/>
    </source>
</evidence>
<name>A0A174PL24_ANAHA</name>
<dbReference type="AlphaFoldDB" id="A0A174PL24"/>
<dbReference type="Gene3D" id="1.10.30.50">
    <property type="match status" value="1"/>
</dbReference>
<feature type="compositionally biased region" description="Basic residues" evidence="1">
    <location>
        <begin position="95"/>
        <end position="110"/>
    </location>
</feature>
<accession>A0A174PL24</accession>
<dbReference type="InterPro" id="IPR003615">
    <property type="entry name" value="HNH_nuc"/>
</dbReference>
<dbReference type="GO" id="GO:0003676">
    <property type="term" value="F:nucleic acid binding"/>
    <property type="evidence" value="ECO:0007669"/>
    <property type="project" value="InterPro"/>
</dbReference>
<proteinExistence type="predicted"/>
<feature type="region of interest" description="Disordered" evidence="1">
    <location>
        <begin position="89"/>
        <end position="131"/>
    </location>
</feature>
<protein>
    <submittedName>
        <fullName evidence="3">HNH endonuclease</fullName>
    </submittedName>
</protein>
<evidence type="ECO:0000259" key="2">
    <source>
        <dbReference type="SMART" id="SM00507"/>
    </source>
</evidence>
<dbReference type="CDD" id="cd00085">
    <property type="entry name" value="HNHc"/>
    <property type="match status" value="1"/>
</dbReference>
<dbReference type="InterPro" id="IPR047693">
    <property type="entry name" value="RNA-guided_IscB-like"/>
</dbReference>
<feature type="domain" description="HNH nuclease" evidence="2">
    <location>
        <begin position="189"/>
        <end position="242"/>
    </location>
</feature>
<dbReference type="EMBL" id="CZAU01000016">
    <property type="protein sequence ID" value="CUP61683.1"/>
    <property type="molecule type" value="Genomic_DNA"/>
</dbReference>
<keyword evidence="3" id="KW-0378">Hydrolase</keyword>
<dbReference type="GO" id="GO:0004519">
    <property type="term" value="F:endonuclease activity"/>
    <property type="evidence" value="ECO:0007669"/>
    <property type="project" value="UniProtKB-KW"/>
</dbReference>
<dbReference type="InterPro" id="IPR002711">
    <property type="entry name" value="HNH"/>
</dbReference>
<organism evidence="3 4">
    <name type="scientific">Anaerostipes hadrus</name>
    <dbReference type="NCBI Taxonomy" id="649756"/>
    <lineage>
        <taxon>Bacteria</taxon>
        <taxon>Bacillati</taxon>
        <taxon>Bacillota</taxon>
        <taxon>Clostridia</taxon>
        <taxon>Lachnospirales</taxon>
        <taxon>Lachnospiraceae</taxon>
        <taxon>Anaerostipes</taxon>
    </lineage>
</organism>
<dbReference type="InterPro" id="IPR052892">
    <property type="entry name" value="NA-targeting_endonuclease"/>
</dbReference>
<dbReference type="GO" id="GO:0008270">
    <property type="term" value="F:zinc ion binding"/>
    <property type="evidence" value="ECO:0007669"/>
    <property type="project" value="InterPro"/>
</dbReference>
<sequence>MLVYVVTKDKRPLMPCTPVIARLLLKQEKAKVKRRDPFTIQLLYETTEYRQDLELGVDTGSGKFATAVRTEQNEIVYLSEVAVRNDITSKMTERRTKRRSRRHRKTRYRKPRFDNRRNSKRKDRFSPTMQSKIHSHVKEIEYIQSILPITRIILETGQFDPHRMKNPALADPNVRHWGYQKGPNYGYENTRAMVLDRDNHQCQCCHGKRKDRHLEVHHIVFRSQGGSDDAKNLITLCHTCHQALHKGKIHLDLEGMEKGTLKYATQMNSIRKQLLRRYPEAIETYGYITKANRLAMDLPKEHYIDACVIVTEGRPFTINSLLYRKKCVSAGDFQQYHGERSEIRQTTGKIMGFRKYDKVRYFGKYYFIKGRMSTGYAVLMDVNGDTVKFSDMPWGFKTPKLERMERIQARSTWMVMGEKVTPNIV</sequence>
<dbReference type="NCBIfam" id="NF040563">
    <property type="entry name" value="guided_IscB"/>
    <property type="match status" value="1"/>
</dbReference>
<gene>
    <name evidence="3" type="ORF">ERS852520_01778</name>
</gene>
<dbReference type="PANTHER" id="PTHR33877">
    <property type="entry name" value="SLL1193 PROTEIN"/>
    <property type="match status" value="1"/>
</dbReference>
<dbReference type="Pfam" id="PF01844">
    <property type="entry name" value="HNH"/>
    <property type="match status" value="1"/>
</dbReference>